<dbReference type="SUPFAM" id="SSF52833">
    <property type="entry name" value="Thioredoxin-like"/>
    <property type="match status" value="1"/>
</dbReference>
<dbReference type="GO" id="GO:0005524">
    <property type="term" value="F:ATP binding"/>
    <property type="evidence" value="ECO:0007669"/>
    <property type="project" value="UniProtKB-KW"/>
</dbReference>
<feature type="domain" description="NB-ARC" evidence="5">
    <location>
        <begin position="449"/>
        <end position="625"/>
    </location>
</feature>
<evidence type="ECO:0000313" key="9">
    <source>
        <dbReference type="EMBL" id="KAB2630771.1"/>
    </source>
</evidence>
<gene>
    <name evidence="9" type="ORF">D8674_008290</name>
</gene>
<reference evidence="10" key="2">
    <citation type="submission" date="2019-10" db="EMBL/GenBank/DDBJ databases">
        <title>A de novo genome assembly of a pear dwarfing rootstock.</title>
        <authorList>
            <person name="Wang F."/>
            <person name="Wang J."/>
            <person name="Li S."/>
            <person name="Zhang Y."/>
            <person name="Fang M."/>
            <person name="Ma L."/>
            <person name="Zhao Y."/>
            <person name="Jiang S."/>
        </authorList>
    </citation>
    <scope>NUCLEOTIDE SEQUENCE [LARGE SCALE GENOMIC DNA]</scope>
</reference>
<dbReference type="Proteomes" id="UP000327157">
    <property type="component" value="Chromosome 12"/>
</dbReference>
<name>A0A5N5HX10_9ROSA</name>
<evidence type="ECO:0000256" key="2">
    <source>
        <dbReference type="ARBA" id="ARBA00022741"/>
    </source>
</evidence>
<dbReference type="Gene3D" id="3.40.30.10">
    <property type="entry name" value="Glutaredoxin"/>
    <property type="match status" value="1"/>
</dbReference>
<dbReference type="SUPFAM" id="SSF52058">
    <property type="entry name" value="L domain-like"/>
    <property type="match status" value="2"/>
</dbReference>
<accession>A0A5N5HX10</accession>
<dbReference type="EMBL" id="SMOL01000143">
    <property type="protein sequence ID" value="KAB2630771.1"/>
    <property type="molecule type" value="Genomic_DNA"/>
</dbReference>
<dbReference type="Gene3D" id="1.20.5.4130">
    <property type="match status" value="1"/>
</dbReference>
<evidence type="ECO:0000313" key="10">
    <source>
        <dbReference type="Proteomes" id="UP000327157"/>
    </source>
</evidence>
<dbReference type="SUPFAM" id="SSF52540">
    <property type="entry name" value="P-loop containing nucleoside triphosphate hydrolases"/>
    <property type="match status" value="1"/>
</dbReference>
<reference evidence="9 10" key="1">
    <citation type="submission" date="2019-09" db="EMBL/GenBank/DDBJ databases">
        <authorList>
            <person name="Ou C."/>
        </authorList>
    </citation>
    <scope>NUCLEOTIDE SEQUENCE [LARGE SCALE GENOMIC DNA]</scope>
    <source>
        <strain evidence="9">S2</strain>
        <tissue evidence="9">Leaf</tissue>
    </source>
</reference>
<dbReference type="OrthoDB" id="1896560at2759"/>
<dbReference type="InterPro" id="IPR058922">
    <property type="entry name" value="WHD_DRP"/>
</dbReference>
<feature type="domain" description="Disease resistance protein winged helix" evidence="7">
    <location>
        <begin position="708"/>
        <end position="783"/>
    </location>
</feature>
<dbReference type="InterPro" id="IPR036249">
    <property type="entry name" value="Thioredoxin-like_sf"/>
</dbReference>
<keyword evidence="3" id="KW-0611">Plant defense</keyword>
<evidence type="ECO:0000259" key="5">
    <source>
        <dbReference type="Pfam" id="PF00931"/>
    </source>
</evidence>
<dbReference type="Pfam" id="PF18052">
    <property type="entry name" value="Rx_N"/>
    <property type="match status" value="1"/>
</dbReference>
<dbReference type="SMART" id="SM00367">
    <property type="entry name" value="LRR_CC"/>
    <property type="match status" value="3"/>
</dbReference>
<organism evidence="9 10">
    <name type="scientific">Pyrus ussuriensis x Pyrus communis</name>
    <dbReference type="NCBI Taxonomy" id="2448454"/>
    <lineage>
        <taxon>Eukaryota</taxon>
        <taxon>Viridiplantae</taxon>
        <taxon>Streptophyta</taxon>
        <taxon>Embryophyta</taxon>
        <taxon>Tracheophyta</taxon>
        <taxon>Spermatophyta</taxon>
        <taxon>Magnoliopsida</taxon>
        <taxon>eudicotyledons</taxon>
        <taxon>Gunneridae</taxon>
        <taxon>Pentapetalae</taxon>
        <taxon>rosids</taxon>
        <taxon>fabids</taxon>
        <taxon>Rosales</taxon>
        <taxon>Rosaceae</taxon>
        <taxon>Amygdaloideae</taxon>
        <taxon>Maleae</taxon>
        <taxon>Pyrus</taxon>
    </lineage>
</organism>
<dbReference type="PANTHER" id="PTHR36766:SF70">
    <property type="entry name" value="DISEASE RESISTANCE PROTEIN RGA4"/>
    <property type="match status" value="1"/>
</dbReference>
<protein>
    <submittedName>
        <fullName evidence="9">Uncharacterized protein</fullName>
    </submittedName>
</protein>
<evidence type="ECO:0000259" key="7">
    <source>
        <dbReference type="Pfam" id="PF23559"/>
    </source>
</evidence>
<dbReference type="FunFam" id="3.40.30.10:FF:000225">
    <property type="entry name" value="Thioredoxin-like protein AAED1 chloroplastic"/>
    <property type="match status" value="1"/>
</dbReference>
<dbReference type="GO" id="GO:0006952">
    <property type="term" value="P:defense response"/>
    <property type="evidence" value="ECO:0007669"/>
    <property type="project" value="UniProtKB-KW"/>
</dbReference>
<dbReference type="PANTHER" id="PTHR36766">
    <property type="entry name" value="PLANT BROAD-SPECTRUM MILDEW RESISTANCE PROTEIN RPW8"/>
    <property type="match status" value="1"/>
</dbReference>
<keyword evidence="4" id="KW-0067">ATP-binding</keyword>
<dbReference type="InterPro" id="IPR032801">
    <property type="entry name" value="PXL2A/B/C"/>
</dbReference>
<dbReference type="Pfam" id="PF23559">
    <property type="entry name" value="WHD_DRP"/>
    <property type="match status" value="1"/>
</dbReference>
<proteinExistence type="predicted"/>
<dbReference type="Gene3D" id="1.10.10.10">
    <property type="entry name" value="Winged helix-like DNA-binding domain superfamily/Winged helix DNA-binding domain"/>
    <property type="match status" value="1"/>
</dbReference>
<feature type="domain" description="Disease resistance N-terminal" evidence="6">
    <location>
        <begin position="286"/>
        <end position="369"/>
    </location>
</feature>
<reference evidence="9 10" key="3">
    <citation type="submission" date="2019-11" db="EMBL/GenBank/DDBJ databases">
        <title>A de novo genome assembly of a pear dwarfing rootstock.</title>
        <authorList>
            <person name="Wang F."/>
            <person name="Wang J."/>
            <person name="Li S."/>
            <person name="Zhang Y."/>
            <person name="Fang M."/>
            <person name="Ma L."/>
            <person name="Zhao Y."/>
            <person name="Jiang S."/>
        </authorList>
    </citation>
    <scope>NUCLEOTIDE SEQUENCE [LARGE SCALE GENOMIC DNA]</scope>
    <source>
        <strain evidence="9">S2</strain>
        <tissue evidence="9">Leaf</tissue>
    </source>
</reference>
<dbReference type="InterPro" id="IPR038005">
    <property type="entry name" value="RX-like_CC"/>
</dbReference>
<sequence length="1574" mass="176175">MAVTLSATLFSSTLQLNRTTNRSSPRVFPAQSSNLKSSFVLNVNSCNGLVKFSPRQSAIVASAVSGSPGIDSSLSGEDAASLLETVKVFDLNGNGIPISDLWKDRTAVVAFARHFGCVFCRKRADYLASKKDIMDASGVALVLIGPGSTDQAKAFSEQTKFKGEVYADPTHSSYEALRFVSGVTTTFTPKAGLKIIELYMEGYRQDWKLSFEQDTVARGGWQQGGIIVAGPGKSNILYIHKDKEAGDDPDIKDILKACCVTHCLPCISKQEGRMAEFLTFASEGILKRVALLAEQEFSLLWGFKGELTRLRDSLSKIQAMLRDAQQSHVQGETVEMWAKDLEDIALDADNVLDEYEYEVLRRKVELQNHTKKKVLNFFSHNNPLAFRLKMAHKIKNIIASLANLKNEAASIGLVARSTFVDATSDDMGVLDRETVSGFDRDEKCVVGREEVVSEIVTTLINSSKNKENYLSVMAIVGMGGLGKTTLAKSIYHESEIDRHFDKRIWICVSTPFKVKAILKGILEYLKPEKAAIQHKAAICENLQEDLRGKRYLLILDDVWNEDPQQWDNLMSCLLNVRDTQGSIIVVTTRSVNVASVVQTLPRHDLGKLSEEECWLILKDKAFADRSASITEDQERIGREIARKCAGVPLVAKVLGNMMRCRSDSWQSIQESTIWDIPEGEKRIFSVLKLSFDELKSPFLKQCFPYCSMFTKDFEIEKDELIQLWMAQGLLHPSNKNNLEMEDVGNEYFNILLENSFFEDVTMDNYTTTTITHCKMHDLVHDLAILVSKPKRGDCNEVRHMAQVSTSVLQGIPKGSAHKLRSIFVNGEILGNILSSFKGLRVLNLYWADISELPYSIGKLKHLRYLDVSRTRISRLPESIGKLYHLQTLKMRDLKLEEFPKELKNLINLRHVYFDQVDKIYPLGIGRLTNLQSLSVFIVGKEKGRGIEELAGLKLLKGDLCIYNLENVRDEEEAKKANLVEKKNIRKLGFDWKADRSRISINDEDVLGGLRPHPKLELLGIYNFMGDKFPLWVTSSSFPALKGLHIDNARNLIEWMEAAENIVVFPCLEELFLRNCDRLRSAPSHFPSLKKLKIDSMVSGMPIANISTNLCTLTCLTLKKIRGLDSLLEGVLKNNKNLACLEIEDCPELSCIATDVYGCCASLDSLRISTCDNLRCLPNGLHTLLSLKKIAIERCDSLEFIPVIHSLTSLCKLSIVDCPQLSSLPNGLDCCTSLQTLEIQNCSKITTIPITQGLPSLCALHIRYCPELSSLPRGLEFCTSLQKLTISSCYKLTLIQIYSLPSLRKLSIKYCRSLESIPSSLQGCTSLRELHISCCNSLKHFPDGLQPFASLENLTIRSCSNLETAPSLESLTHLRELVIYDCDGLKSLPGGLATSSQCSLAHLNVLKIGGFGKELDSFPPFQVMSQLERLSLWGWPKLKSLPEQVQQFTSLTHLVIYSFDGLEALPEWLGNLASLKFLSTESCKNLMYLPVAEAMQRLTKLNEIHIFGCPLLKERCNKESGPEWPKISHIAKITGAVGVEVLFIENYVHFNYKRTSTSQLLEVAWHQGASFILLA</sequence>
<dbReference type="CDD" id="cd02970">
    <property type="entry name" value="PRX_like2"/>
    <property type="match status" value="1"/>
</dbReference>
<dbReference type="Gene3D" id="1.10.8.430">
    <property type="entry name" value="Helical domain of apoptotic protease-activating factors"/>
    <property type="match status" value="1"/>
</dbReference>
<evidence type="ECO:0000256" key="4">
    <source>
        <dbReference type="ARBA" id="ARBA00022840"/>
    </source>
</evidence>
<dbReference type="InterPro" id="IPR027417">
    <property type="entry name" value="P-loop_NTPase"/>
</dbReference>
<dbReference type="Gene3D" id="3.80.10.10">
    <property type="entry name" value="Ribonuclease Inhibitor"/>
    <property type="match status" value="3"/>
</dbReference>
<dbReference type="InterPro" id="IPR042197">
    <property type="entry name" value="Apaf_helical"/>
</dbReference>
<dbReference type="GO" id="GO:0043531">
    <property type="term" value="F:ADP binding"/>
    <property type="evidence" value="ECO:0007669"/>
    <property type="project" value="InterPro"/>
</dbReference>
<evidence type="ECO:0000256" key="3">
    <source>
        <dbReference type="ARBA" id="ARBA00022821"/>
    </source>
</evidence>
<keyword evidence="1" id="KW-0677">Repeat</keyword>
<evidence type="ECO:0000259" key="6">
    <source>
        <dbReference type="Pfam" id="PF18052"/>
    </source>
</evidence>
<feature type="domain" description="Disease resistance R13L4/SHOC-2-like LRR" evidence="8">
    <location>
        <begin position="818"/>
        <end position="1100"/>
    </location>
</feature>
<dbReference type="Pfam" id="PF13911">
    <property type="entry name" value="AhpC-TSA_2"/>
    <property type="match status" value="1"/>
</dbReference>
<feature type="domain" description="Disease resistance R13L4/SHOC-2-like LRR" evidence="8">
    <location>
        <begin position="1295"/>
        <end position="1455"/>
    </location>
</feature>
<dbReference type="CDD" id="cd14798">
    <property type="entry name" value="RX-CC_like"/>
    <property type="match status" value="1"/>
</dbReference>
<evidence type="ECO:0000256" key="1">
    <source>
        <dbReference type="ARBA" id="ARBA00022737"/>
    </source>
</evidence>
<dbReference type="PRINTS" id="PR00364">
    <property type="entry name" value="DISEASERSIST"/>
</dbReference>
<dbReference type="Pfam" id="PF23598">
    <property type="entry name" value="LRR_14"/>
    <property type="match status" value="2"/>
</dbReference>
<dbReference type="InterPro" id="IPR036388">
    <property type="entry name" value="WH-like_DNA-bd_sf"/>
</dbReference>
<dbReference type="InterPro" id="IPR002182">
    <property type="entry name" value="NB-ARC"/>
</dbReference>
<dbReference type="InterPro" id="IPR006553">
    <property type="entry name" value="Leu-rich_rpt_Cys-con_subtyp"/>
</dbReference>
<keyword evidence="10" id="KW-1185">Reference proteome</keyword>
<dbReference type="Gene3D" id="3.40.50.300">
    <property type="entry name" value="P-loop containing nucleotide triphosphate hydrolases"/>
    <property type="match status" value="1"/>
</dbReference>
<dbReference type="FunFam" id="3.40.50.300:FF:001091">
    <property type="entry name" value="Probable disease resistance protein At1g61300"/>
    <property type="match status" value="1"/>
</dbReference>
<comment type="caution">
    <text evidence="9">The sequence shown here is derived from an EMBL/GenBank/DDBJ whole genome shotgun (WGS) entry which is preliminary data.</text>
</comment>
<dbReference type="GO" id="GO:0051707">
    <property type="term" value="P:response to other organism"/>
    <property type="evidence" value="ECO:0007669"/>
    <property type="project" value="UniProtKB-ARBA"/>
</dbReference>
<dbReference type="Pfam" id="PF00931">
    <property type="entry name" value="NB-ARC"/>
    <property type="match status" value="1"/>
</dbReference>
<dbReference type="InterPro" id="IPR032675">
    <property type="entry name" value="LRR_dom_sf"/>
</dbReference>
<dbReference type="InterPro" id="IPR041118">
    <property type="entry name" value="Rx_N"/>
</dbReference>
<evidence type="ECO:0000259" key="8">
    <source>
        <dbReference type="Pfam" id="PF23598"/>
    </source>
</evidence>
<dbReference type="FunFam" id="1.10.10.10:FF:000322">
    <property type="entry name" value="Probable disease resistance protein At1g63360"/>
    <property type="match status" value="1"/>
</dbReference>
<keyword evidence="2" id="KW-0547">Nucleotide-binding</keyword>
<dbReference type="InterPro" id="IPR055414">
    <property type="entry name" value="LRR_R13L4/SHOC2-like"/>
</dbReference>